<evidence type="ECO:0000259" key="5">
    <source>
        <dbReference type="Pfam" id="PF00107"/>
    </source>
</evidence>
<feature type="domain" description="Alcohol dehydrogenase-like C-terminal" evidence="5">
    <location>
        <begin position="1"/>
        <end position="117"/>
    </location>
</feature>
<reference evidence="6 7" key="1">
    <citation type="submission" date="2018-12" db="EMBL/GenBank/DDBJ databases">
        <authorList>
            <consortium name="Pathogen Informatics"/>
        </authorList>
    </citation>
    <scope>NUCLEOTIDE SEQUENCE [LARGE SCALE GENOMIC DNA]</scope>
    <source>
        <strain evidence="6 7">NCTC9419</strain>
    </source>
</reference>
<keyword evidence="3" id="KW-0862">Zinc</keyword>
<organism evidence="6 7">
    <name type="scientific">Serratia rubidaea</name>
    <name type="common">Serratia marinorubra</name>
    <dbReference type="NCBI Taxonomy" id="61652"/>
    <lineage>
        <taxon>Bacteria</taxon>
        <taxon>Pseudomonadati</taxon>
        <taxon>Pseudomonadota</taxon>
        <taxon>Gammaproteobacteria</taxon>
        <taxon>Enterobacterales</taxon>
        <taxon>Yersiniaceae</taxon>
        <taxon>Serratia</taxon>
    </lineage>
</organism>
<evidence type="ECO:0000313" key="6">
    <source>
        <dbReference type="EMBL" id="VEA70417.1"/>
    </source>
</evidence>
<dbReference type="InterPro" id="IPR013149">
    <property type="entry name" value="ADH-like_C"/>
</dbReference>
<gene>
    <name evidence="6" type="primary">yahK_1</name>
    <name evidence="6" type="ORF">NCTC9419_01915</name>
</gene>
<comment type="cofactor">
    <cofactor evidence="1">
        <name>Zn(2+)</name>
        <dbReference type="ChEBI" id="CHEBI:29105"/>
    </cofactor>
</comment>
<dbReference type="InterPro" id="IPR036291">
    <property type="entry name" value="NAD(P)-bd_dom_sf"/>
</dbReference>
<dbReference type="SUPFAM" id="SSF51735">
    <property type="entry name" value="NAD(P)-binding Rossmann-fold domains"/>
    <property type="match status" value="1"/>
</dbReference>
<name>A0A3S5DF39_SERRU</name>
<dbReference type="FunFam" id="3.40.50.720:FF:000022">
    <property type="entry name" value="Cinnamyl alcohol dehydrogenase"/>
    <property type="match status" value="1"/>
</dbReference>
<evidence type="ECO:0000256" key="1">
    <source>
        <dbReference type="ARBA" id="ARBA00001947"/>
    </source>
</evidence>
<dbReference type="Gene3D" id="3.40.50.720">
    <property type="entry name" value="NAD(P)-binding Rossmann-like Domain"/>
    <property type="match status" value="1"/>
</dbReference>
<keyword evidence="4 6" id="KW-0560">Oxidoreductase</keyword>
<accession>A0A3S5DF39</accession>
<evidence type="ECO:0000256" key="3">
    <source>
        <dbReference type="ARBA" id="ARBA00022833"/>
    </source>
</evidence>
<evidence type="ECO:0000256" key="2">
    <source>
        <dbReference type="ARBA" id="ARBA00022723"/>
    </source>
</evidence>
<protein>
    <submittedName>
        <fullName evidence="6">Uncharacterized zinc-type alcohol dehydrogenase-like protein YahK</fullName>
        <ecNumber evidence="6">1.-.-.-</ecNumber>
    </submittedName>
</protein>
<keyword evidence="2" id="KW-0479">Metal-binding</keyword>
<evidence type="ECO:0000313" key="7">
    <source>
        <dbReference type="Proteomes" id="UP000271603"/>
    </source>
</evidence>
<dbReference type="EMBL" id="LR134155">
    <property type="protein sequence ID" value="VEA70417.1"/>
    <property type="molecule type" value="Genomic_DNA"/>
</dbReference>
<proteinExistence type="predicted"/>
<dbReference type="Proteomes" id="UP000271603">
    <property type="component" value="Chromosome"/>
</dbReference>
<dbReference type="GO" id="GO:0008106">
    <property type="term" value="F:alcohol dehydrogenase (NADP+) activity"/>
    <property type="evidence" value="ECO:0007669"/>
    <property type="project" value="UniProtKB-ARBA"/>
</dbReference>
<dbReference type="EC" id="1.-.-.-" evidence="6"/>
<dbReference type="Pfam" id="PF00107">
    <property type="entry name" value="ADH_zinc_N"/>
    <property type="match status" value="1"/>
</dbReference>
<dbReference type="FunFam" id="3.90.180.10:FF:000100">
    <property type="entry name" value="Putative cinnamyl alcohol dehydrogenase 6"/>
    <property type="match status" value="1"/>
</dbReference>
<evidence type="ECO:0000256" key="4">
    <source>
        <dbReference type="ARBA" id="ARBA00023002"/>
    </source>
</evidence>
<dbReference type="AlphaFoldDB" id="A0A3S5DF39"/>
<dbReference type="InterPro" id="IPR047109">
    <property type="entry name" value="CAD-like"/>
</dbReference>
<dbReference type="GO" id="GO:0046872">
    <property type="term" value="F:metal ion binding"/>
    <property type="evidence" value="ECO:0007669"/>
    <property type="project" value="UniProtKB-KW"/>
</dbReference>
<sequence length="159" mass="17775">MKLARAMGAHVVLFTTSPSKIDDAKRLGAHEVVISRNPEEMAQHANSFDFILNTVAAKHDLNPFLDLLRRDGTLTLVGAPEHDHPSPQVFNLILKRRRIAGSLIGGIAETQEMLDFCGQHGITSDIELIPMQQINDAYERMLKSDVKYRFVVDIDSLRA</sequence>
<dbReference type="PANTHER" id="PTHR42683">
    <property type="entry name" value="ALDEHYDE REDUCTASE"/>
    <property type="match status" value="1"/>
</dbReference>
<dbReference type="Gene3D" id="3.90.180.10">
    <property type="entry name" value="Medium-chain alcohol dehydrogenases, catalytic domain"/>
    <property type="match status" value="1"/>
</dbReference>